<dbReference type="PANTHER" id="PTHR12069:SF0">
    <property type="entry name" value="DNA-DIRECTED RNA POLYMERASE III SUBUNIT RPC5"/>
    <property type="match status" value="1"/>
</dbReference>
<keyword evidence="2" id="KW-0472">Membrane</keyword>
<organism evidence="3 4">
    <name type="scientific">Sphagnurus paluster</name>
    <dbReference type="NCBI Taxonomy" id="117069"/>
    <lineage>
        <taxon>Eukaryota</taxon>
        <taxon>Fungi</taxon>
        <taxon>Dikarya</taxon>
        <taxon>Basidiomycota</taxon>
        <taxon>Agaricomycotina</taxon>
        <taxon>Agaricomycetes</taxon>
        <taxon>Agaricomycetidae</taxon>
        <taxon>Agaricales</taxon>
        <taxon>Tricholomatineae</taxon>
        <taxon>Lyophyllaceae</taxon>
        <taxon>Sphagnurus</taxon>
    </lineage>
</organism>
<feature type="transmembrane region" description="Helical" evidence="2">
    <location>
        <begin position="143"/>
        <end position="166"/>
    </location>
</feature>
<keyword evidence="2" id="KW-0812">Transmembrane</keyword>
<accession>A0A9P7GSU6</accession>
<dbReference type="PANTHER" id="PTHR12069">
    <property type="entry name" value="DNA-DIRECTED RNA POLYMERASES III 80 KDA POLYPEPTIDE RNA POLYMERASE III SUBUNIT 5"/>
    <property type="match status" value="1"/>
</dbReference>
<dbReference type="InterPro" id="IPR006886">
    <property type="entry name" value="RNA_pol_III_Rpc5"/>
</dbReference>
<feature type="region of interest" description="Disordered" evidence="1">
    <location>
        <begin position="687"/>
        <end position="728"/>
    </location>
</feature>
<name>A0A9P7GSU6_9AGAR</name>
<feature type="compositionally biased region" description="Polar residues" evidence="1">
    <location>
        <begin position="293"/>
        <end position="307"/>
    </location>
</feature>
<feature type="region of interest" description="Disordered" evidence="1">
    <location>
        <begin position="616"/>
        <end position="635"/>
    </location>
</feature>
<dbReference type="GO" id="GO:0042797">
    <property type="term" value="P:tRNA transcription by RNA polymerase III"/>
    <property type="evidence" value="ECO:0007669"/>
    <property type="project" value="TreeGrafter"/>
</dbReference>
<feature type="transmembrane region" description="Helical" evidence="2">
    <location>
        <begin position="113"/>
        <end position="137"/>
    </location>
</feature>
<feature type="region of interest" description="Disordered" evidence="1">
    <location>
        <begin position="290"/>
        <end position="318"/>
    </location>
</feature>
<keyword evidence="4" id="KW-1185">Reference proteome</keyword>
<feature type="transmembrane region" description="Helical" evidence="2">
    <location>
        <begin position="178"/>
        <end position="196"/>
    </location>
</feature>
<proteinExistence type="predicted"/>
<dbReference type="OrthoDB" id="340681at2759"/>
<protein>
    <submittedName>
        <fullName evidence="3">Uncharacterized protein</fullName>
    </submittedName>
</protein>
<evidence type="ECO:0000313" key="4">
    <source>
        <dbReference type="Proteomes" id="UP000717328"/>
    </source>
</evidence>
<evidence type="ECO:0000256" key="1">
    <source>
        <dbReference type="SAM" id="MobiDB-lite"/>
    </source>
</evidence>
<sequence length="810" mass="90630">MASETSTVSISAILPSRTSPSTFANPTVFPNSHVVQPRVNEILGRYYVGSVDSFQPTFYALDDGSLITPPFVDDMTNANLSLLVMGMLTMLFLRNTVVSGDYLRRVNIKKKGLFYVLFISQALAPVSLLLFVASWFNRNLNCTFVVTMSCVITAVSLALLITGILGVKAYRCLNDSRIVLIVLSIFQVGSAAVIAMDAVSTRAERRPSGSCIRVSDLLSTRVFVWIQLVESFFICCCFMYACWKSRGSAAARGRISIQLSMNEQPIEVPEDLTEKQPSLRGWWDYAPDLAPSPKSQVTSRQSPTTMRSKLDAQPTSDTRRMAIAQTSPHLSAIRNQTFAIARGTSPTPSSGSRLSKLASNIQLFQKVIKDEIQLGSVVSILAIHSFGRVVRRHEREALLQRPFMSNMVVRAGNSIYERKPRASHISTLSLSRYRREDPFADTRRLQESRGSWASINNYPVLRDPFDDRSREGYTISNPFEESQPSEDNTLRRSLNRRSSLVGGSFPGLILASDSGSIISRDEKRKENMSGMEEDDEIISVLPIHYSTGHFPDIQLHQFPLLTRPLQAPPSAVLSGKRITARMKPEVRRLEVHVPADTRPEVWNVERTKELGAARVDDDREKNQEIKGKVREGEEPRLSEIRMQSEEILQKGTYMLGVVRDGQLHLHPITQTHQFRPTLTYLDMLSRKNKRGRGGDDSDSDDGPPPDPDEVVMAPVAKKEKKPTGESREVQVTARKAEDKGGQIQGGLSVVRREMLQAIRAEEDEKWEDLEFYDVTSVESGESFEGVFSQSDDVLECKTDITTFLKDIQGL</sequence>
<gene>
    <name evidence="3" type="ORF">H0H81_003778</name>
</gene>
<evidence type="ECO:0000256" key="2">
    <source>
        <dbReference type="SAM" id="Phobius"/>
    </source>
</evidence>
<reference evidence="3" key="2">
    <citation type="submission" date="2021-10" db="EMBL/GenBank/DDBJ databases">
        <title>Phylogenomics reveals ancestral predisposition of the termite-cultivated fungus Termitomyces towards a domesticated lifestyle.</title>
        <authorList>
            <person name="Auxier B."/>
            <person name="Grum-Grzhimaylo A."/>
            <person name="Cardenas M.E."/>
            <person name="Lodge J.D."/>
            <person name="Laessoe T."/>
            <person name="Pedersen O."/>
            <person name="Smith M.E."/>
            <person name="Kuyper T.W."/>
            <person name="Franco-Molano E.A."/>
            <person name="Baroni T.J."/>
            <person name="Aanen D.K."/>
        </authorList>
    </citation>
    <scope>NUCLEOTIDE SEQUENCE</scope>
    <source>
        <strain evidence="3">D49</strain>
    </source>
</reference>
<comment type="caution">
    <text evidence="3">The sequence shown here is derived from an EMBL/GenBank/DDBJ whole genome shotgun (WGS) entry which is preliminary data.</text>
</comment>
<dbReference type="EMBL" id="JABCKI010000001">
    <property type="protein sequence ID" value="KAG5654770.1"/>
    <property type="molecule type" value="Genomic_DNA"/>
</dbReference>
<reference evidence="3" key="1">
    <citation type="submission" date="2021-02" db="EMBL/GenBank/DDBJ databases">
        <authorList>
            <person name="Nieuwenhuis M."/>
            <person name="Van De Peppel L.J.J."/>
        </authorList>
    </citation>
    <scope>NUCLEOTIDE SEQUENCE</scope>
    <source>
        <strain evidence="3">D49</strain>
    </source>
</reference>
<evidence type="ECO:0000313" key="3">
    <source>
        <dbReference type="EMBL" id="KAG5654770.1"/>
    </source>
</evidence>
<dbReference type="Pfam" id="PF04801">
    <property type="entry name" value="RPC5"/>
    <property type="match status" value="1"/>
</dbReference>
<feature type="compositionally biased region" description="Acidic residues" evidence="1">
    <location>
        <begin position="696"/>
        <end position="709"/>
    </location>
</feature>
<dbReference type="AlphaFoldDB" id="A0A9P7GSU6"/>
<feature type="transmembrane region" description="Helical" evidence="2">
    <location>
        <begin position="75"/>
        <end position="93"/>
    </location>
</feature>
<dbReference type="Proteomes" id="UP000717328">
    <property type="component" value="Unassembled WGS sequence"/>
</dbReference>
<dbReference type="GO" id="GO:0005666">
    <property type="term" value="C:RNA polymerase III complex"/>
    <property type="evidence" value="ECO:0007669"/>
    <property type="project" value="TreeGrafter"/>
</dbReference>
<keyword evidence="2" id="KW-1133">Transmembrane helix</keyword>